<dbReference type="PANTHER" id="PTHR20883">
    <property type="entry name" value="PHYTANOYL-COA DIOXYGENASE DOMAIN CONTAINING 1"/>
    <property type="match status" value="1"/>
</dbReference>
<organism evidence="3">
    <name type="scientific">marine metagenome</name>
    <dbReference type="NCBI Taxonomy" id="408172"/>
    <lineage>
        <taxon>unclassified sequences</taxon>
        <taxon>metagenomes</taxon>
        <taxon>ecological metagenomes</taxon>
    </lineage>
</organism>
<keyword evidence="1" id="KW-0479">Metal-binding</keyword>
<protein>
    <recommendedName>
        <fullName evidence="4">Phytanoyl-CoA dioxygenase</fullName>
    </recommendedName>
</protein>
<dbReference type="EMBL" id="UINC01001116">
    <property type="protein sequence ID" value="SUZ71276.1"/>
    <property type="molecule type" value="Genomic_DNA"/>
</dbReference>
<dbReference type="Pfam" id="PF05721">
    <property type="entry name" value="PhyH"/>
    <property type="match status" value="1"/>
</dbReference>
<sequence>MLELAYFDADAEDEEILSALREDGACVLVDVMGENLKSRVSEELQPFIEATPTGRDDFTGRLTGRTGALVARSEASRELVMHPTLTGLAQQFLGPYTDKIQLHLTQVINIQPGQGAQPRHRDRLAWGGYVPPEIEPQFNTLWALTDFTEENGATRVVPGSVKWPTERRATDEETIQAVMKAGSVLLYSGSVIHGGGQNLSDSDRTGINITYCLGWLRTEENQYLSCPPSVAKNLDPDLQEMLGYTMGTYALGYFSDPEGVTEVNDLRPPEFVLDRSPREKASNSALITD</sequence>
<proteinExistence type="predicted"/>
<evidence type="ECO:0000313" key="3">
    <source>
        <dbReference type="EMBL" id="SUZ71276.1"/>
    </source>
</evidence>
<evidence type="ECO:0000256" key="2">
    <source>
        <dbReference type="ARBA" id="ARBA00023004"/>
    </source>
</evidence>
<name>A0A381PW33_9ZZZZ</name>
<dbReference type="Gene3D" id="2.60.120.620">
    <property type="entry name" value="q2cbj1_9rhob like domain"/>
    <property type="match status" value="1"/>
</dbReference>
<dbReference type="InterPro" id="IPR008775">
    <property type="entry name" value="Phytyl_CoA_dOase-like"/>
</dbReference>
<evidence type="ECO:0008006" key="4">
    <source>
        <dbReference type="Google" id="ProtNLM"/>
    </source>
</evidence>
<keyword evidence="2" id="KW-0408">Iron</keyword>
<reference evidence="3" key="1">
    <citation type="submission" date="2018-05" db="EMBL/GenBank/DDBJ databases">
        <authorList>
            <person name="Lanie J.A."/>
            <person name="Ng W.-L."/>
            <person name="Kazmierczak K.M."/>
            <person name="Andrzejewski T.M."/>
            <person name="Davidsen T.M."/>
            <person name="Wayne K.J."/>
            <person name="Tettelin H."/>
            <person name="Glass J.I."/>
            <person name="Rusch D."/>
            <person name="Podicherti R."/>
            <person name="Tsui H.-C.T."/>
            <person name="Winkler M.E."/>
        </authorList>
    </citation>
    <scope>NUCLEOTIDE SEQUENCE</scope>
</reference>
<dbReference type="GO" id="GO:0046872">
    <property type="term" value="F:metal ion binding"/>
    <property type="evidence" value="ECO:0007669"/>
    <property type="project" value="UniProtKB-KW"/>
</dbReference>
<dbReference type="AlphaFoldDB" id="A0A381PW33"/>
<dbReference type="PANTHER" id="PTHR20883:SF15">
    <property type="entry name" value="PHYTANOYL-COA DIOXYGENASE DOMAIN-CONTAINING PROTEIN 1"/>
    <property type="match status" value="1"/>
</dbReference>
<accession>A0A381PW33</accession>
<evidence type="ECO:0000256" key="1">
    <source>
        <dbReference type="ARBA" id="ARBA00022723"/>
    </source>
</evidence>
<dbReference type="SUPFAM" id="SSF51197">
    <property type="entry name" value="Clavaminate synthase-like"/>
    <property type="match status" value="1"/>
</dbReference>
<gene>
    <name evidence="3" type="ORF">METZ01_LOCUS24130</name>
</gene>